<sequence>MAIYFGAIATTPFTEMLKNSVPLQILVGGMTIYGLHNILKK</sequence>
<evidence type="ECO:0000256" key="1">
    <source>
        <dbReference type="SAM" id="Phobius"/>
    </source>
</evidence>
<proteinExistence type="predicted"/>
<accession>A0A3G4ZZ41</accession>
<keyword evidence="1" id="KW-1133">Transmembrane helix</keyword>
<organism evidence="2">
    <name type="scientific">Faunusvirus sp</name>
    <dbReference type="NCBI Taxonomy" id="2487766"/>
    <lineage>
        <taxon>Viruses</taxon>
        <taxon>Varidnaviria</taxon>
        <taxon>Bamfordvirae</taxon>
        <taxon>Nucleocytoviricota</taxon>
        <taxon>Megaviricetes</taxon>
        <taxon>Imitervirales</taxon>
        <taxon>Mimiviridae</taxon>
    </lineage>
</organism>
<feature type="non-terminal residue" evidence="2">
    <location>
        <position position="41"/>
    </location>
</feature>
<reference evidence="2" key="1">
    <citation type="submission" date="2018-10" db="EMBL/GenBank/DDBJ databases">
        <title>Hidden diversity of soil giant viruses.</title>
        <authorList>
            <person name="Schulz F."/>
            <person name="Alteio L."/>
            <person name="Goudeau D."/>
            <person name="Ryan E.M."/>
            <person name="Malmstrom R.R."/>
            <person name="Blanchard J."/>
            <person name="Woyke T."/>
        </authorList>
    </citation>
    <scope>NUCLEOTIDE SEQUENCE</scope>
    <source>
        <strain evidence="2">FNV1</strain>
    </source>
</reference>
<evidence type="ECO:0000313" key="2">
    <source>
        <dbReference type="EMBL" id="AYV79574.1"/>
    </source>
</evidence>
<feature type="transmembrane region" description="Helical" evidence="1">
    <location>
        <begin position="21"/>
        <end position="39"/>
    </location>
</feature>
<protein>
    <submittedName>
        <fullName evidence="2">Uncharacterized protein</fullName>
    </submittedName>
</protein>
<dbReference type="EMBL" id="MK072154">
    <property type="protein sequence ID" value="AYV79574.1"/>
    <property type="molecule type" value="Genomic_DNA"/>
</dbReference>
<keyword evidence="1" id="KW-0472">Membrane</keyword>
<gene>
    <name evidence="2" type="ORF">Faunusvirus23_11</name>
</gene>
<keyword evidence="1" id="KW-0812">Transmembrane</keyword>
<name>A0A3G4ZZ41_9VIRU</name>